<reference evidence="1" key="1">
    <citation type="journal article" date="2017" name="Science">
        <title>Giant viruses with an expanded complement of translation system components.</title>
        <authorList>
            <person name="Schulz F."/>
            <person name="Yutin N."/>
            <person name="Ivanova N.N."/>
            <person name="Ortega D.R."/>
            <person name="Lee T.K."/>
            <person name="Vierheilig J."/>
            <person name="Daims H."/>
            <person name="Horn M."/>
            <person name="Wagner M."/>
            <person name="Jensen G.J."/>
            <person name="Kyrpides N.C."/>
            <person name="Koonin E.V."/>
            <person name="Woyke T."/>
        </authorList>
    </citation>
    <scope>NUCLEOTIDE SEQUENCE</scope>
    <source>
        <strain evidence="1">HKV1</strain>
    </source>
</reference>
<accession>A0A1V0SH62</accession>
<name>A0A1V0SH62_9VIRU</name>
<gene>
    <name evidence="1" type="ORF">Hokovirus_3_274</name>
</gene>
<dbReference type="EMBL" id="KY684105">
    <property type="protein sequence ID" value="ARF11001.1"/>
    <property type="molecule type" value="Genomic_DNA"/>
</dbReference>
<evidence type="ECO:0000313" key="1">
    <source>
        <dbReference type="EMBL" id="ARF11001.1"/>
    </source>
</evidence>
<organism evidence="1">
    <name type="scientific">Hokovirus HKV1</name>
    <dbReference type="NCBI Taxonomy" id="1977638"/>
    <lineage>
        <taxon>Viruses</taxon>
        <taxon>Varidnaviria</taxon>
        <taxon>Bamfordvirae</taxon>
        <taxon>Nucleocytoviricota</taxon>
        <taxon>Megaviricetes</taxon>
        <taxon>Imitervirales</taxon>
        <taxon>Mimiviridae</taxon>
        <taxon>Klosneuvirinae</taxon>
        <taxon>Hokovirus</taxon>
    </lineage>
</organism>
<proteinExistence type="predicted"/>
<sequence length="174" mass="20624">MNFTLVNPYIEGSFEKSYKAKSALEAANNCWSSLSKHLVNHVPQFAFTMKNTKTGGYSHFHVKEHKNKKDKIKYTLEEIQDQNINSKDLDLHLNKNQEHNKNLIGGRNRHWDDDSSDDSFDDYYKYKRYPLTPLMPISYWSYYPACYRIDYLYIPTFIAPIAPYINIYGYIGYY</sequence>
<protein>
    <submittedName>
        <fullName evidence="1">Uncharacterized protein</fullName>
    </submittedName>
</protein>